<dbReference type="Pfam" id="PF06051">
    <property type="entry name" value="DUF928"/>
    <property type="match status" value="1"/>
</dbReference>
<reference evidence="1 2" key="1">
    <citation type="submission" date="2008-07" db="EMBL/GenBank/DDBJ databases">
        <authorList>
            <person name="Tandeau de Marsac N."/>
            <person name="Ferriera S."/>
            <person name="Johnson J."/>
            <person name="Kravitz S."/>
            <person name="Beeson K."/>
            <person name="Sutton G."/>
            <person name="Rogers Y.-H."/>
            <person name="Friedman R."/>
            <person name="Frazier M."/>
            <person name="Venter J.C."/>
        </authorList>
    </citation>
    <scope>NUCLEOTIDE SEQUENCE [LARGE SCALE GENOMIC DNA]</scope>
    <source>
        <strain evidence="1 2">PCC 7420</strain>
    </source>
</reference>
<evidence type="ECO:0000313" key="2">
    <source>
        <dbReference type="Proteomes" id="UP000003835"/>
    </source>
</evidence>
<name>B4W460_9CYAN</name>
<dbReference type="OrthoDB" id="445469at2"/>
<proteinExistence type="predicted"/>
<dbReference type="Proteomes" id="UP000003835">
    <property type="component" value="Unassembled WGS sequence"/>
</dbReference>
<dbReference type="eggNOG" id="COG3087">
    <property type="taxonomic scope" value="Bacteria"/>
</dbReference>
<dbReference type="RefSeq" id="WP_006106156.1">
    <property type="nucleotide sequence ID" value="NZ_DS989877.1"/>
</dbReference>
<sequence>MTNDRESYTEFIVMQNAIANTMICHKNWMLAGLSSWISLIGLAISQPAQAESWLVTNFNNETQIKDLVKCGYAKEQITLNAPDKEVLNQLDITPGNRIEDYAATRCQGYRPPIPLMALIPQSTFGKTLDEYPTLYFYIPDVSLKNVKAEFSFYDQNLKTIIYEKEIPLQVSDSIVAVDLANAPDLPPLEVGRPYLWYFSIIFDQYDRSDSTYVAGWIHRVTPNSRINQELNRATPEAKPAIYANHGIWYETLDSLVQLRCSEPEDSTLASNWQSVLQQVGLSDIARKPLAQCHSALIADQFSESTE</sequence>
<dbReference type="EMBL" id="DS989877">
    <property type="protein sequence ID" value="EDX71060.1"/>
    <property type="molecule type" value="Genomic_DNA"/>
</dbReference>
<accession>B4W460</accession>
<organism evidence="1 2">
    <name type="scientific">Coleofasciculus chthonoplastes PCC 7420</name>
    <dbReference type="NCBI Taxonomy" id="118168"/>
    <lineage>
        <taxon>Bacteria</taxon>
        <taxon>Bacillati</taxon>
        <taxon>Cyanobacteriota</taxon>
        <taxon>Cyanophyceae</taxon>
        <taxon>Coleofasciculales</taxon>
        <taxon>Coleofasciculaceae</taxon>
        <taxon>Coleofasciculus</taxon>
    </lineage>
</organism>
<dbReference type="HOGENOM" id="CLU_061545_2_0_3"/>
<evidence type="ECO:0000313" key="1">
    <source>
        <dbReference type="EMBL" id="EDX71060.1"/>
    </source>
</evidence>
<protein>
    <submittedName>
        <fullName evidence="1">Conserved domain protein</fullName>
    </submittedName>
</protein>
<gene>
    <name evidence="1" type="ORF">MC7420_6660</name>
</gene>
<dbReference type="InterPro" id="IPR010328">
    <property type="entry name" value="DUF928"/>
</dbReference>
<dbReference type="AlphaFoldDB" id="B4W460"/>
<keyword evidence="2" id="KW-1185">Reference proteome</keyword>
<dbReference type="STRING" id="118168.MC7420_6660"/>